<reference evidence="1 2" key="1">
    <citation type="submission" date="2023-07" db="EMBL/GenBank/DDBJ databases">
        <title>Sorghum-associated microbial communities from plants grown in Nebraska, USA.</title>
        <authorList>
            <person name="Schachtman D."/>
        </authorList>
    </citation>
    <scope>NUCLEOTIDE SEQUENCE [LARGE SCALE GENOMIC DNA]</scope>
    <source>
        <strain evidence="1 2">4272</strain>
    </source>
</reference>
<protein>
    <submittedName>
        <fullName evidence="1">Uncharacterized protein</fullName>
    </submittedName>
</protein>
<keyword evidence="2" id="KW-1185">Reference proteome</keyword>
<evidence type="ECO:0000313" key="2">
    <source>
        <dbReference type="Proteomes" id="UP001251217"/>
    </source>
</evidence>
<name>A0ABU1XQM3_9NOCA</name>
<sequence>MTTFTPVLSAGAPYPRAADTIPCAAEHPLPLDALIGRHPQTVVVGLIRPDLHPCRTQAIASAITPAEDHAIRTTAARHRWRVADIAHFPPEGDDTTTDPVDYLLHRVRNWRADAVMVPNRACLTDRRGRDCLETVRTVCAVVTLSPTQLWPRTAEVAPLSAGAVP</sequence>
<accession>A0ABU1XQM3</accession>
<gene>
    <name evidence="1" type="ORF">J2W56_006632</name>
</gene>
<dbReference type="Proteomes" id="UP001251217">
    <property type="component" value="Unassembled WGS sequence"/>
</dbReference>
<evidence type="ECO:0000313" key="1">
    <source>
        <dbReference type="EMBL" id="MDR7172866.1"/>
    </source>
</evidence>
<dbReference type="RefSeq" id="WP_310408119.1">
    <property type="nucleotide sequence ID" value="NZ_JAVDWW010000015.1"/>
</dbReference>
<comment type="caution">
    <text evidence="1">The sequence shown here is derived from an EMBL/GenBank/DDBJ whole genome shotgun (WGS) entry which is preliminary data.</text>
</comment>
<dbReference type="EMBL" id="JAVDWW010000015">
    <property type="protein sequence ID" value="MDR7172866.1"/>
    <property type="molecule type" value="Genomic_DNA"/>
</dbReference>
<organism evidence="1 2">
    <name type="scientific">Nocardia kruczakiae</name>
    <dbReference type="NCBI Taxonomy" id="261477"/>
    <lineage>
        <taxon>Bacteria</taxon>
        <taxon>Bacillati</taxon>
        <taxon>Actinomycetota</taxon>
        <taxon>Actinomycetes</taxon>
        <taxon>Mycobacteriales</taxon>
        <taxon>Nocardiaceae</taxon>
        <taxon>Nocardia</taxon>
    </lineage>
</organism>
<proteinExistence type="predicted"/>